<dbReference type="EMBL" id="JAGMUU010000002">
    <property type="protein sequence ID" value="KAH7159767.1"/>
    <property type="molecule type" value="Genomic_DNA"/>
</dbReference>
<organism evidence="2 3">
    <name type="scientific">Dactylonectria estremocensis</name>
    <dbReference type="NCBI Taxonomy" id="1079267"/>
    <lineage>
        <taxon>Eukaryota</taxon>
        <taxon>Fungi</taxon>
        <taxon>Dikarya</taxon>
        <taxon>Ascomycota</taxon>
        <taxon>Pezizomycotina</taxon>
        <taxon>Sordariomycetes</taxon>
        <taxon>Hypocreomycetidae</taxon>
        <taxon>Hypocreales</taxon>
        <taxon>Nectriaceae</taxon>
        <taxon>Dactylonectria</taxon>
    </lineage>
</organism>
<evidence type="ECO:0000256" key="1">
    <source>
        <dbReference type="SAM" id="MobiDB-lite"/>
    </source>
</evidence>
<reference evidence="2" key="1">
    <citation type="journal article" date="2021" name="Nat. Commun.">
        <title>Genetic determinants of endophytism in the Arabidopsis root mycobiome.</title>
        <authorList>
            <person name="Mesny F."/>
            <person name="Miyauchi S."/>
            <person name="Thiergart T."/>
            <person name="Pickel B."/>
            <person name="Atanasova L."/>
            <person name="Karlsson M."/>
            <person name="Huettel B."/>
            <person name="Barry K.W."/>
            <person name="Haridas S."/>
            <person name="Chen C."/>
            <person name="Bauer D."/>
            <person name="Andreopoulos W."/>
            <person name="Pangilinan J."/>
            <person name="LaButti K."/>
            <person name="Riley R."/>
            <person name="Lipzen A."/>
            <person name="Clum A."/>
            <person name="Drula E."/>
            <person name="Henrissat B."/>
            <person name="Kohler A."/>
            <person name="Grigoriev I.V."/>
            <person name="Martin F.M."/>
            <person name="Hacquard S."/>
        </authorList>
    </citation>
    <scope>NUCLEOTIDE SEQUENCE</scope>
    <source>
        <strain evidence="2">MPI-CAGE-AT-0021</strain>
    </source>
</reference>
<gene>
    <name evidence="2" type="ORF">B0J13DRAFT_670455</name>
</gene>
<feature type="compositionally biased region" description="Basic residues" evidence="1">
    <location>
        <begin position="70"/>
        <end position="81"/>
    </location>
</feature>
<protein>
    <submittedName>
        <fullName evidence="2">Uncharacterized protein</fullName>
    </submittedName>
</protein>
<comment type="caution">
    <text evidence="2">The sequence shown here is derived from an EMBL/GenBank/DDBJ whole genome shotgun (WGS) entry which is preliminary data.</text>
</comment>
<evidence type="ECO:0000313" key="3">
    <source>
        <dbReference type="Proteomes" id="UP000717696"/>
    </source>
</evidence>
<sequence>MSITVIKYDVRYDVLEWWLGQQFGPQMTADGYQVWTATPIAAGHSSWWSVTAPREITHDETNEMKQRSLPPKRRPFGAKKK</sequence>
<keyword evidence="3" id="KW-1185">Reference proteome</keyword>
<evidence type="ECO:0000313" key="2">
    <source>
        <dbReference type="EMBL" id="KAH7159767.1"/>
    </source>
</evidence>
<dbReference type="Proteomes" id="UP000717696">
    <property type="component" value="Unassembled WGS sequence"/>
</dbReference>
<accession>A0A9P9FCC8</accession>
<dbReference type="AlphaFoldDB" id="A0A9P9FCC8"/>
<name>A0A9P9FCC8_9HYPO</name>
<feature type="region of interest" description="Disordered" evidence="1">
    <location>
        <begin position="58"/>
        <end position="81"/>
    </location>
</feature>
<proteinExistence type="predicted"/>
<dbReference type="OrthoDB" id="5085118at2759"/>